<gene>
    <name evidence="11" type="ORF">BAGA_27055</name>
</gene>
<evidence type="ECO:0000256" key="7">
    <source>
        <dbReference type="ARBA" id="ARBA00022840"/>
    </source>
</evidence>
<evidence type="ECO:0000256" key="2">
    <source>
        <dbReference type="ARBA" id="ARBA00012438"/>
    </source>
</evidence>
<comment type="catalytic activity">
    <reaction evidence="1">
        <text>ATP + protein L-histidine = ADP + protein N-phospho-L-histidine.</text>
        <dbReference type="EC" id="2.7.13.3"/>
    </reaction>
</comment>
<reference evidence="11 12" key="1">
    <citation type="submission" date="2014-06" db="EMBL/GenBank/DDBJ databases">
        <title>Draft genome sequence of Bacillus gaemokensis JCM 15801 (MCCC 1A00707).</title>
        <authorList>
            <person name="Lai Q."/>
            <person name="Liu Y."/>
            <person name="Shao Z."/>
        </authorList>
    </citation>
    <scope>NUCLEOTIDE SEQUENCE [LARGE SCALE GENOMIC DNA]</scope>
    <source>
        <strain evidence="11 12">JCM 15801</strain>
    </source>
</reference>
<dbReference type="Gene3D" id="3.30.565.10">
    <property type="entry name" value="Histidine kinase-like ATPase, C-terminal domain"/>
    <property type="match status" value="1"/>
</dbReference>
<dbReference type="Pfam" id="PF20971">
    <property type="entry name" value="MASE12"/>
    <property type="match status" value="1"/>
</dbReference>
<keyword evidence="12" id="KW-1185">Reference proteome</keyword>
<evidence type="ECO:0000313" key="12">
    <source>
        <dbReference type="Proteomes" id="UP000027778"/>
    </source>
</evidence>
<dbReference type="AlphaFoldDB" id="A0A073KD79"/>
<dbReference type="Pfam" id="PF00512">
    <property type="entry name" value="HisKA"/>
    <property type="match status" value="1"/>
</dbReference>
<evidence type="ECO:0000256" key="3">
    <source>
        <dbReference type="ARBA" id="ARBA00022553"/>
    </source>
</evidence>
<dbReference type="PANTHER" id="PTHR43065">
    <property type="entry name" value="SENSOR HISTIDINE KINASE"/>
    <property type="match status" value="1"/>
</dbReference>
<dbReference type="InterPro" id="IPR048436">
    <property type="entry name" value="MASE12"/>
</dbReference>
<dbReference type="PANTHER" id="PTHR43065:SF34">
    <property type="entry name" value="SPORULATION KINASE A"/>
    <property type="match status" value="1"/>
</dbReference>
<dbReference type="InterPro" id="IPR004358">
    <property type="entry name" value="Sig_transdc_His_kin-like_C"/>
</dbReference>
<keyword evidence="5" id="KW-0547">Nucleotide-binding</keyword>
<dbReference type="RefSeq" id="WP_033674483.1">
    <property type="nucleotide sequence ID" value="NZ_JOTM01000007.1"/>
</dbReference>
<evidence type="ECO:0000313" key="11">
    <source>
        <dbReference type="EMBL" id="KEK24402.1"/>
    </source>
</evidence>
<dbReference type="PROSITE" id="PS50109">
    <property type="entry name" value="HIS_KIN"/>
    <property type="match status" value="1"/>
</dbReference>
<dbReference type="Proteomes" id="UP000027778">
    <property type="component" value="Unassembled WGS sequence"/>
</dbReference>
<keyword evidence="7" id="KW-0067">ATP-binding</keyword>
<dbReference type="OrthoDB" id="9815750at2"/>
<evidence type="ECO:0000259" key="10">
    <source>
        <dbReference type="PROSITE" id="PS50109"/>
    </source>
</evidence>
<organism evidence="11 12">
    <name type="scientific">Bacillus gaemokensis</name>
    <dbReference type="NCBI Taxonomy" id="574375"/>
    <lineage>
        <taxon>Bacteria</taxon>
        <taxon>Bacillati</taxon>
        <taxon>Bacillota</taxon>
        <taxon>Bacilli</taxon>
        <taxon>Bacillales</taxon>
        <taxon>Bacillaceae</taxon>
        <taxon>Bacillus</taxon>
        <taxon>Bacillus cereus group</taxon>
    </lineage>
</organism>
<keyword evidence="6 11" id="KW-0418">Kinase</keyword>
<dbReference type="SMART" id="SM00387">
    <property type="entry name" value="HATPase_c"/>
    <property type="match status" value="1"/>
</dbReference>
<accession>A0A073KD79</accession>
<protein>
    <recommendedName>
        <fullName evidence="2">histidine kinase</fullName>
        <ecNumber evidence="2">2.7.13.3</ecNumber>
    </recommendedName>
</protein>
<keyword evidence="9" id="KW-1133">Transmembrane helix</keyword>
<dbReference type="SUPFAM" id="SSF55874">
    <property type="entry name" value="ATPase domain of HSP90 chaperone/DNA topoisomerase II/histidine kinase"/>
    <property type="match status" value="1"/>
</dbReference>
<proteinExistence type="predicted"/>
<dbReference type="SUPFAM" id="SSF47384">
    <property type="entry name" value="Homodimeric domain of signal transducing histidine kinase"/>
    <property type="match status" value="1"/>
</dbReference>
<feature type="transmembrane region" description="Helical" evidence="9">
    <location>
        <begin position="84"/>
        <end position="102"/>
    </location>
</feature>
<evidence type="ECO:0000256" key="4">
    <source>
        <dbReference type="ARBA" id="ARBA00022679"/>
    </source>
</evidence>
<keyword evidence="3" id="KW-0597">Phosphoprotein</keyword>
<dbReference type="Gene3D" id="1.10.287.130">
    <property type="match status" value="1"/>
</dbReference>
<comment type="caution">
    <text evidence="11">The sequence shown here is derived from an EMBL/GenBank/DDBJ whole genome shotgun (WGS) entry which is preliminary data.</text>
</comment>
<evidence type="ECO:0000256" key="5">
    <source>
        <dbReference type="ARBA" id="ARBA00022741"/>
    </source>
</evidence>
<evidence type="ECO:0000256" key="1">
    <source>
        <dbReference type="ARBA" id="ARBA00000085"/>
    </source>
</evidence>
<dbReference type="GO" id="GO:0005524">
    <property type="term" value="F:ATP binding"/>
    <property type="evidence" value="ECO:0007669"/>
    <property type="project" value="UniProtKB-KW"/>
</dbReference>
<name>A0A073KD79_9BACI</name>
<dbReference type="EC" id="2.7.13.3" evidence="2"/>
<evidence type="ECO:0000256" key="9">
    <source>
        <dbReference type="SAM" id="Phobius"/>
    </source>
</evidence>
<feature type="transmembrane region" description="Helical" evidence="9">
    <location>
        <begin position="14"/>
        <end position="36"/>
    </location>
</feature>
<dbReference type="SMART" id="SM00388">
    <property type="entry name" value="HisKA"/>
    <property type="match status" value="1"/>
</dbReference>
<dbReference type="InterPro" id="IPR003594">
    <property type="entry name" value="HATPase_dom"/>
</dbReference>
<dbReference type="InterPro" id="IPR036097">
    <property type="entry name" value="HisK_dim/P_sf"/>
</dbReference>
<dbReference type="STRING" id="574375.AZF08_18785"/>
<dbReference type="eggNOG" id="COG4191">
    <property type="taxonomic scope" value="Bacteria"/>
</dbReference>
<keyword evidence="8" id="KW-0902">Two-component regulatory system</keyword>
<evidence type="ECO:0000256" key="8">
    <source>
        <dbReference type="ARBA" id="ARBA00023012"/>
    </source>
</evidence>
<feature type="transmembrane region" description="Helical" evidence="9">
    <location>
        <begin position="56"/>
        <end position="72"/>
    </location>
</feature>
<dbReference type="InterPro" id="IPR003661">
    <property type="entry name" value="HisK_dim/P_dom"/>
</dbReference>
<evidence type="ECO:0000256" key="6">
    <source>
        <dbReference type="ARBA" id="ARBA00022777"/>
    </source>
</evidence>
<keyword evidence="9" id="KW-0472">Membrane</keyword>
<dbReference type="InterPro" id="IPR005467">
    <property type="entry name" value="His_kinase_dom"/>
</dbReference>
<keyword evidence="4" id="KW-0808">Transferase</keyword>
<dbReference type="GO" id="GO:0000155">
    <property type="term" value="F:phosphorelay sensor kinase activity"/>
    <property type="evidence" value="ECO:0007669"/>
    <property type="project" value="InterPro"/>
</dbReference>
<dbReference type="Pfam" id="PF02518">
    <property type="entry name" value="HATPase_c"/>
    <property type="match status" value="1"/>
</dbReference>
<keyword evidence="9" id="KW-0812">Transmembrane</keyword>
<dbReference type="InterPro" id="IPR036890">
    <property type="entry name" value="HATPase_C_sf"/>
</dbReference>
<feature type="domain" description="Histidine kinase" evidence="10">
    <location>
        <begin position="204"/>
        <end position="408"/>
    </location>
</feature>
<dbReference type="EMBL" id="JOTM01000007">
    <property type="protein sequence ID" value="KEK24402.1"/>
    <property type="molecule type" value="Genomic_DNA"/>
</dbReference>
<dbReference type="PRINTS" id="PR00344">
    <property type="entry name" value="BCTRLSENSOR"/>
</dbReference>
<sequence>MNKFKSLIQEEKEALRVFLLLFYIIFFLYYIIYYFIYPTMNINETKIGWPEGGLGIGVYIFVILLFPISMYFQKRGHIYFVKYLFLIGYMFIDFINNLMIYLQTDRGFENGNMVEIFLILFAPIFVNKKYFYLVSLSVVGKYAFFTVLLKDVKVVIPLVLCIFFFIISRSLLKRFQSYVRTVLEMLTNVKQTEKLALIGTMSTTIAHEIRNPLTALKGFTQIQKERNPADAKSYEIMLQEIERINGFVSELMLLGKPKPTNYEWCNMQAILLYVVQLMESYAIQYNVKMHVQADGVLPNINGDEKQLKQVLLNILKNGIESMQGGGNLTIHAYKTIEEKLCISIEDQGCGMDKEQIKKLGKAFYTTKENGTGLGLMITYKIIEEHQGNIDIQSNIGIGTKVEMNFPTI</sequence>
<feature type="transmembrane region" description="Helical" evidence="9">
    <location>
        <begin position="154"/>
        <end position="172"/>
    </location>
</feature>
<dbReference type="CDD" id="cd00082">
    <property type="entry name" value="HisKA"/>
    <property type="match status" value="1"/>
</dbReference>